<dbReference type="GO" id="GO:0070401">
    <property type="term" value="F:NADP+ binding"/>
    <property type="evidence" value="ECO:0007669"/>
    <property type="project" value="InterPro"/>
</dbReference>
<dbReference type="PANTHER" id="PTHR32338:SF10">
    <property type="entry name" value="N-ACETYL-GAMMA-GLUTAMYL-PHOSPHATE REDUCTASE, CHLOROPLASTIC-RELATED"/>
    <property type="match status" value="1"/>
</dbReference>
<dbReference type="RefSeq" id="WP_103067374.1">
    <property type="nucleotide sequence ID" value="NZ_AZRL01000021.1"/>
</dbReference>
<reference evidence="10 11" key="1">
    <citation type="submission" date="2013-12" db="EMBL/GenBank/DDBJ databases">
        <title>Comparative genomics of Petrotoga isolates.</title>
        <authorList>
            <person name="Nesbo C.L."/>
            <person name="Charchuk R."/>
            <person name="Chow K."/>
        </authorList>
    </citation>
    <scope>NUCLEOTIDE SEQUENCE [LARGE SCALE GENOMIC DNA]</scope>
    <source>
        <strain evidence="10 11">DSM 13574</strain>
    </source>
</reference>
<evidence type="ECO:0000313" key="10">
    <source>
        <dbReference type="EMBL" id="PNR95455.1"/>
    </source>
</evidence>
<dbReference type="InterPro" id="IPR000534">
    <property type="entry name" value="Semialdehyde_DH_NAD-bd"/>
</dbReference>
<dbReference type="PANTHER" id="PTHR32338">
    <property type="entry name" value="N-ACETYL-GAMMA-GLUTAMYL-PHOSPHATE REDUCTASE, CHLOROPLASTIC-RELATED-RELATED"/>
    <property type="match status" value="1"/>
</dbReference>
<dbReference type="HAMAP" id="MF_00150">
    <property type="entry name" value="ArgC_type1"/>
    <property type="match status" value="1"/>
</dbReference>
<dbReference type="SMART" id="SM00859">
    <property type="entry name" value="Semialdhyde_dh"/>
    <property type="match status" value="1"/>
</dbReference>
<keyword evidence="7" id="KW-0963">Cytoplasm</keyword>
<dbReference type="GO" id="GO:0006526">
    <property type="term" value="P:L-arginine biosynthetic process"/>
    <property type="evidence" value="ECO:0007669"/>
    <property type="project" value="UniProtKB-UniRule"/>
</dbReference>
<dbReference type="Gene3D" id="3.40.50.720">
    <property type="entry name" value="NAD(P)-binding Rossmann-like Domain"/>
    <property type="match status" value="1"/>
</dbReference>
<dbReference type="CDD" id="cd17895">
    <property type="entry name" value="AGPR_1_N"/>
    <property type="match status" value="1"/>
</dbReference>
<comment type="function">
    <text evidence="7">Catalyzes the NADPH-dependent reduction of N-acetyl-5-glutamyl phosphate to yield N-acetyl-L-glutamate 5-semialdehyde.</text>
</comment>
<evidence type="ECO:0000256" key="8">
    <source>
        <dbReference type="PROSITE-ProRule" id="PRU10010"/>
    </source>
</evidence>
<gene>
    <name evidence="7 10" type="primary">argC</name>
    <name evidence="10" type="ORF">X929_07575</name>
</gene>
<feature type="active site" evidence="7 8">
    <location>
        <position position="149"/>
    </location>
</feature>
<comment type="caution">
    <text evidence="10">The sequence shown here is derived from an EMBL/GenBank/DDBJ whole genome shotgun (WGS) entry which is preliminary data.</text>
</comment>
<name>A0A2K1NY39_9BACT</name>
<dbReference type="GO" id="GO:0051287">
    <property type="term" value="F:NAD binding"/>
    <property type="evidence" value="ECO:0007669"/>
    <property type="project" value="InterPro"/>
</dbReference>
<evidence type="ECO:0000256" key="4">
    <source>
        <dbReference type="ARBA" id="ARBA00022857"/>
    </source>
</evidence>
<dbReference type="Pfam" id="PF22698">
    <property type="entry name" value="Semialdhyde_dhC_1"/>
    <property type="match status" value="1"/>
</dbReference>
<dbReference type="Gene3D" id="3.30.360.10">
    <property type="entry name" value="Dihydrodipicolinate Reductase, domain 2"/>
    <property type="match status" value="1"/>
</dbReference>
<evidence type="ECO:0000313" key="11">
    <source>
        <dbReference type="Proteomes" id="UP000236434"/>
    </source>
</evidence>
<dbReference type="PROSITE" id="PS01224">
    <property type="entry name" value="ARGC"/>
    <property type="match status" value="1"/>
</dbReference>
<accession>A0A2K1NY39</accession>
<evidence type="ECO:0000256" key="3">
    <source>
        <dbReference type="ARBA" id="ARBA00022605"/>
    </source>
</evidence>
<evidence type="ECO:0000256" key="7">
    <source>
        <dbReference type="HAMAP-Rule" id="MF_00150"/>
    </source>
</evidence>
<dbReference type="CDD" id="cd23934">
    <property type="entry name" value="AGPR_1_C"/>
    <property type="match status" value="1"/>
</dbReference>
<dbReference type="UniPathway" id="UPA00068">
    <property type="reaction ID" value="UER00108"/>
</dbReference>
<keyword evidence="2 7" id="KW-0055">Arginine biosynthesis</keyword>
<dbReference type="GO" id="GO:0005737">
    <property type="term" value="C:cytoplasm"/>
    <property type="evidence" value="ECO:0007669"/>
    <property type="project" value="UniProtKB-SubCell"/>
</dbReference>
<dbReference type="Pfam" id="PF01118">
    <property type="entry name" value="Semialdhyde_dh"/>
    <property type="match status" value="1"/>
</dbReference>
<dbReference type="InterPro" id="IPR000706">
    <property type="entry name" value="AGPR_type-1"/>
</dbReference>
<dbReference type="SUPFAM" id="SSF55347">
    <property type="entry name" value="Glyceraldehyde-3-phosphate dehydrogenase-like, C-terminal domain"/>
    <property type="match status" value="1"/>
</dbReference>
<dbReference type="SUPFAM" id="SSF51735">
    <property type="entry name" value="NAD(P)-binding Rossmann-fold domains"/>
    <property type="match status" value="1"/>
</dbReference>
<sequence length="345" mass="38688">MKVGILGATGYTGIELIRILSKHANAKISYLSSKHFESQLISEVYPGLSGFCDEILEGDDFNKVVAICDIIFSTLPHELTFEIGKMVIDAGKKLIDLGPAFRFDDFNVFKKWYGSNGDIEYDKFNKVYGLTELNRKKIKNAQIVGNPGCYPTSVILALAPVLKNRVVVDKNIIIDSKSGVSGAGHEPKFSNLYSECNENTKPYNVAQHRHIPEIEQELSKIMEQDVKVVFTPHLVPMTRGILSTIYCNLESGITLKDVYDLYQEFYKNDYFIKILKPGKYPSTKSVTGSNFCQIGFEIDERTNTLIILSAIDNLMKGASGQAVQNMNLMFELPENKGLDIIRIFP</sequence>
<evidence type="ECO:0000256" key="6">
    <source>
        <dbReference type="ARBA" id="ARBA00050557"/>
    </source>
</evidence>
<dbReference type="FunFam" id="3.30.360.10:FF:000014">
    <property type="entry name" value="N-acetyl-gamma-glutamyl-phosphate reductase"/>
    <property type="match status" value="1"/>
</dbReference>
<dbReference type="NCBIfam" id="TIGR01850">
    <property type="entry name" value="argC"/>
    <property type="match status" value="1"/>
</dbReference>
<comment type="similarity">
    <text evidence="7">Belongs to the NAGSA dehydrogenase family. Type 1 subfamily.</text>
</comment>
<evidence type="ECO:0000256" key="5">
    <source>
        <dbReference type="ARBA" id="ARBA00023002"/>
    </source>
</evidence>
<keyword evidence="4 7" id="KW-0521">NADP</keyword>
<keyword evidence="5 7" id="KW-0560">Oxidoreductase</keyword>
<keyword evidence="3 7" id="KW-0028">Amino-acid biosynthesis</keyword>
<dbReference type="OrthoDB" id="9801289at2"/>
<dbReference type="Proteomes" id="UP000236434">
    <property type="component" value="Unassembled WGS sequence"/>
</dbReference>
<dbReference type="EMBL" id="AZRL01000021">
    <property type="protein sequence ID" value="PNR95455.1"/>
    <property type="molecule type" value="Genomic_DNA"/>
</dbReference>
<evidence type="ECO:0000259" key="9">
    <source>
        <dbReference type="SMART" id="SM00859"/>
    </source>
</evidence>
<dbReference type="InterPro" id="IPR058924">
    <property type="entry name" value="AGPR_dimerisation_dom"/>
</dbReference>
<dbReference type="InterPro" id="IPR050085">
    <property type="entry name" value="AGPR"/>
</dbReference>
<feature type="domain" description="Semialdehyde dehydrogenase NAD-binding" evidence="9">
    <location>
        <begin position="2"/>
        <end position="141"/>
    </location>
</feature>
<protein>
    <recommendedName>
        <fullName evidence="7">N-acetyl-gamma-glutamyl-phosphate reductase</fullName>
        <shortName evidence="7">AGPR</shortName>
        <ecNumber evidence="7">1.2.1.38</ecNumber>
    </recommendedName>
    <alternativeName>
        <fullName evidence="7">N-acetyl-glutamate semialdehyde dehydrogenase</fullName>
        <shortName evidence="7">NAGSA dehydrogenase</shortName>
    </alternativeName>
</protein>
<organism evidence="10 11">
    <name type="scientific">Petrotoga olearia DSM 13574</name>
    <dbReference type="NCBI Taxonomy" id="1122955"/>
    <lineage>
        <taxon>Bacteria</taxon>
        <taxon>Thermotogati</taxon>
        <taxon>Thermotogota</taxon>
        <taxon>Thermotogae</taxon>
        <taxon>Petrotogales</taxon>
        <taxon>Petrotogaceae</taxon>
        <taxon>Petrotoga</taxon>
    </lineage>
</organism>
<dbReference type="EC" id="1.2.1.38" evidence="7"/>
<comment type="catalytic activity">
    <reaction evidence="6 7">
        <text>N-acetyl-L-glutamate 5-semialdehyde + phosphate + NADP(+) = N-acetyl-L-glutamyl 5-phosphate + NADPH + H(+)</text>
        <dbReference type="Rhea" id="RHEA:21588"/>
        <dbReference type="ChEBI" id="CHEBI:15378"/>
        <dbReference type="ChEBI" id="CHEBI:29123"/>
        <dbReference type="ChEBI" id="CHEBI:43474"/>
        <dbReference type="ChEBI" id="CHEBI:57783"/>
        <dbReference type="ChEBI" id="CHEBI:57936"/>
        <dbReference type="ChEBI" id="CHEBI:58349"/>
        <dbReference type="EC" id="1.2.1.38"/>
    </reaction>
</comment>
<comment type="subcellular location">
    <subcellularLocation>
        <location evidence="7">Cytoplasm</location>
    </subcellularLocation>
</comment>
<dbReference type="GO" id="GO:0003942">
    <property type="term" value="F:N-acetyl-gamma-glutamyl-phosphate reductase activity"/>
    <property type="evidence" value="ECO:0007669"/>
    <property type="project" value="UniProtKB-UniRule"/>
</dbReference>
<comment type="pathway">
    <text evidence="1 7">Amino-acid biosynthesis; L-arginine biosynthesis; N(2)-acetyl-L-ornithine from L-glutamate: step 3/4.</text>
</comment>
<evidence type="ECO:0000256" key="2">
    <source>
        <dbReference type="ARBA" id="ARBA00022571"/>
    </source>
</evidence>
<proteinExistence type="inferred from homology"/>
<dbReference type="InterPro" id="IPR036291">
    <property type="entry name" value="NAD(P)-bd_dom_sf"/>
</dbReference>
<dbReference type="InterPro" id="IPR023013">
    <property type="entry name" value="AGPR_AS"/>
</dbReference>
<evidence type="ECO:0000256" key="1">
    <source>
        <dbReference type="ARBA" id="ARBA00004862"/>
    </source>
</evidence>
<dbReference type="AlphaFoldDB" id="A0A2K1NY39"/>